<gene>
    <name evidence="2" type="ORF">SAMN05660657_05413</name>
</gene>
<organism evidence="2 3">
    <name type="scientific">Geodermatophilus amargosae</name>
    <dbReference type="NCBI Taxonomy" id="1296565"/>
    <lineage>
        <taxon>Bacteria</taxon>
        <taxon>Bacillati</taxon>
        <taxon>Actinomycetota</taxon>
        <taxon>Actinomycetes</taxon>
        <taxon>Geodermatophilales</taxon>
        <taxon>Geodermatophilaceae</taxon>
        <taxon>Geodermatophilus</taxon>
    </lineage>
</organism>
<evidence type="ECO:0000256" key="1">
    <source>
        <dbReference type="SAM" id="MobiDB-lite"/>
    </source>
</evidence>
<name>A0A1I7D7H2_9ACTN</name>
<sequence length="130" mass="12973">MRLAVTGPEQQLSADAKAAVRTLLSEVLAAVDGAGGLSVSLTWSPRYLDLLVVVVPPRVARTGTPARETAAAQTPVSRPAGSVTAEDLVRSDGALRAARGTLQVQTPAAGGSVVAAALPLPAAVGARIGT</sequence>
<evidence type="ECO:0000313" key="3">
    <source>
        <dbReference type="Proteomes" id="UP000199546"/>
    </source>
</evidence>
<keyword evidence="3" id="KW-1185">Reference proteome</keyword>
<dbReference type="EMBL" id="FPBA01000037">
    <property type="protein sequence ID" value="SFU07601.1"/>
    <property type="molecule type" value="Genomic_DNA"/>
</dbReference>
<proteinExistence type="predicted"/>
<accession>A0A1I7D7H2</accession>
<dbReference type="AlphaFoldDB" id="A0A1I7D7H2"/>
<reference evidence="3" key="1">
    <citation type="submission" date="2016-10" db="EMBL/GenBank/DDBJ databases">
        <authorList>
            <person name="Varghese N."/>
            <person name="Submissions S."/>
        </authorList>
    </citation>
    <scope>NUCLEOTIDE SEQUENCE [LARGE SCALE GENOMIC DNA]</scope>
    <source>
        <strain evidence="3">DSM 46136</strain>
    </source>
</reference>
<dbReference type="Proteomes" id="UP000199546">
    <property type="component" value="Unassembled WGS sequence"/>
</dbReference>
<feature type="region of interest" description="Disordered" evidence="1">
    <location>
        <begin position="64"/>
        <end position="84"/>
    </location>
</feature>
<evidence type="ECO:0000313" key="2">
    <source>
        <dbReference type="EMBL" id="SFU07601.1"/>
    </source>
</evidence>
<protein>
    <submittedName>
        <fullName evidence="2">Uncharacterized protein</fullName>
    </submittedName>
</protein>
<dbReference type="RefSeq" id="WP_093584668.1">
    <property type="nucleotide sequence ID" value="NZ_FPBA01000037.1"/>
</dbReference>
<dbReference type="STRING" id="1296565.SAMN05660657_05413"/>